<dbReference type="OrthoDB" id="9802587at2"/>
<dbReference type="GO" id="GO:0016597">
    <property type="term" value="F:amino acid binding"/>
    <property type="evidence" value="ECO:0007669"/>
    <property type="project" value="InterPro"/>
</dbReference>
<dbReference type="RefSeq" id="WP_028703494.1">
    <property type="nucleotide sequence ID" value="NZ_JAKECM010000060.1"/>
</dbReference>
<dbReference type="InterPro" id="IPR036901">
    <property type="entry name" value="Asp/Orn_carbamoylTrfase_sf"/>
</dbReference>
<dbReference type="NCBIfam" id="TIGR00658">
    <property type="entry name" value="orni_carb_tr"/>
    <property type="match status" value="1"/>
</dbReference>
<dbReference type="InterPro" id="IPR002292">
    <property type="entry name" value="Orn/put_carbamltrans"/>
</dbReference>
<dbReference type="GO" id="GO:0005737">
    <property type="term" value="C:cytoplasm"/>
    <property type="evidence" value="ECO:0007669"/>
    <property type="project" value="UniProtKB-SubCell"/>
</dbReference>
<comment type="pathway">
    <text evidence="1">Amino-acid biosynthesis; L-arginine biosynthesis; L-arginine from L-ornithine and carbamoyl phosphate: step 1/3.</text>
</comment>
<dbReference type="EC" id="2.1.3.3" evidence="3 7"/>
<dbReference type="AlphaFoldDB" id="A0A3S4W7U4"/>
<dbReference type="STRING" id="1122997.GCA_000425285_02039"/>
<dbReference type="GO" id="GO:0042450">
    <property type="term" value="P:L-arginine biosynthetic process via ornithine"/>
    <property type="evidence" value="ECO:0007669"/>
    <property type="project" value="UniProtKB-UniRule"/>
</dbReference>
<dbReference type="PRINTS" id="PR00100">
    <property type="entry name" value="AOTCASE"/>
</dbReference>
<gene>
    <name evidence="10" type="primary">argF</name>
    <name evidence="10" type="ORF">NCTC13652_00987</name>
</gene>
<feature type="binding site" evidence="7">
    <location>
        <begin position="269"/>
        <end position="270"/>
    </location>
    <ligand>
        <name>carbamoyl phosphate</name>
        <dbReference type="ChEBI" id="CHEBI:58228"/>
    </ligand>
</feature>
<feature type="binding site" evidence="7">
    <location>
        <begin position="49"/>
        <end position="52"/>
    </location>
    <ligand>
        <name>carbamoyl phosphate</name>
        <dbReference type="ChEBI" id="CHEBI:58228"/>
    </ligand>
</feature>
<keyword evidence="7" id="KW-0963">Cytoplasm</keyword>
<comment type="similarity">
    <text evidence="2 7">Belongs to the aspartate/ornithine carbamoyltransferase superfamily. OTCase family.</text>
</comment>
<proteinExistence type="inferred from homology"/>
<sequence>MRHFLRDDDITSAEQRAVLSRGLALKADRFSSKPFAGPHTVAVIFDKSSTRTRVSFAVGIADLGGSPLVIDAASSQMGRGEPIADTAKVLSSMCSMIVWRTFAQDRLDEMAANSKVPVVNALTDQFHPCQILADLMTIAETRGGLSQSGPALAGRSLGYLGDGANNMAASYLIGGALAGMDVRVGCPESHSPRPEIVARATEIAQECGGSVLVTTDPRKAVEGVDAVITDTWASMGFEEAGHAAEGVLKPYQVTSELMAEGNDAVFMHCLPAYRDHEVTAEVIDGPASIVWREAENRLHAQKGLMDWLMDPE</sequence>
<organism evidence="10 11">
    <name type="scientific">Acidipropionibacterium jensenii</name>
    <dbReference type="NCBI Taxonomy" id="1749"/>
    <lineage>
        <taxon>Bacteria</taxon>
        <taxon>Bacillati</taxon>
        <taxon>Actinomycetota</taxon>
        <taxon>Actinomycetes</taxon>
        <taxon>Propionibacteriales</taxon>
        <taxon>Propionibacteriaceae</taxon>
        <taxon>Acidipropionibacterium</taxon>
    </lineage>
</organism>
<evidence type="ECO:0000256" key="4">
    <source>
        <dbReference type="ARBA" id="ARBA00016634"/>
    </source>
</evidence>
<evidence type="ECO:0000256" key="7">
    <source>
        <dbReference type="HAMAP-Rule" id="MF_01109"/>
    </source>
</evidence>
<feature type="binding site" evidence="7">
    <location>
        <position position="100"/>
    </location>
    <ligand>
        <name>carbamoyl phosphate</name>
        <dbReference type="ChEBI" id="CHEBI:58228"/>
    </ligand>
</feature>
<protein>
    <recommendedName>
        <fullName evidence="4 7">Ornithine carbamoyltransferase</fullName>
        <shortName evidence="7">OTCase</shortName>
        <ecNumber evidence="3 7">2.1.3.3</ecNumber>
    </recommendedName>
</protein>
<feature type="domain" description="Aspartate/ornithine carbamoyltransferase carbamoyl-P binding" evidence="9">
    <location>
        <begin position="2"/>
        <end position="140"/>
    </location>
</feature>
<dbReference type="Gene3D" id="3.40.50.1370">
    <property type="entry name" value="Aspartate/ornithine carbamoyltransferase"/>
    <property type="match status" value="2"/>
</dbReference>
<dbReference type="PANTHER" id="PTHR45753:SF3">
    <property type="entry name" value="ORNITHINE TRANSCARBAMYLASE, MITOCHONDRIAL"/>
    <property type="match status" value="1"/>
</dbReference>
<dbReference type="HAMAP" id="MF_01109">
    <property type="entry name" value="OTCase"/>
    <property type="match status" value="1"/>
</dbReference>
<dbReference type="GO" id="GO:0019240">
    <property type="term" value="P:citrulline biosynthetic process"/>
    <property type="evidence" value="ECO:0007669"/>
    <property type="project" value="TreeGrafter"/>
</dbReference>
<dbReference type="Proteomes" id="UP000277858">
    <property type="component" value="Chromosome"/>
</dbReference>
<keyword evidence="5 7" id="KW-0808">Transferase</keyword>
<dbReference type="InterPro" id="IPR024904">
    <property type="entry name" value="OTCase_ArgI"/>
</dbReference>
<evidence type="ECO:0000313" key="10">
    <source>
        <dbReference type="EMBL" id="VEI02801.1"/>
    </source>
</evidence>
<dbReference type="Pfam" id="PF02729">
    <property type="entry name" value="OTCace_N"/>
    <property type="match status" value="1"/>
</dbReference>
<dbReference type="EMBL" id="LR134473">
    <property type="protein sequence ID" value="VEI02801.1"/>
    <property type="molecule type" value="Genomic_DNA"/>
</dbReference>
<evidence type="ECO:0000256" key="5">
    <source>
        <dbReference type="ARBA" id="ARBA00022679"/>
    </source>
</evidence>
<name>A0A3S4W7U4_9ACTN</name>
<accession>A0A3S4W7U4</accession>
<feature type="binding site" evidence="7">
    <location>
        <position position="297"/>
    </location>
    <ligand>
        <name>carbamoyl phosphate</name>
        <dbReference type="ChEBI" id="CHEBI:58228"/>
    </ligand>
</feature>
<comment type="subcellular location">
    <subcellularLocation>
        <location evidence="7">Cytoplasm</location>
    </subcellularLocation>
</comment>
<evidence type="ECO:0000256" key="1">
    <source>
        <dbReference type="ARBA" id="ARBA00004975"/>
    </source>
</evidence>
<dbReference type="PRINTS" id="PR00102">
    <property type="entry name" value="OTCASE"/>
</dbReference>
<reference evidence="10 11" key="1">
    <citation type="submission" date="2018-12" db="EMBL/GenBank/DDBJ databases">
        <authorList>
            <consortium name="Pathogen Informatics"/>
        </authorList>
    </citation>
    <scope>NUCLEOTIDE SEQUENCE [LARGE SCALE GENOMIC DNA]</scope>
    <source>
        <strain evidence="10 11">NCTC13652</strain>
    </source>
</reference>
<evidence type="ECO:0000256" key="3">
    <source>
        <dbReference type="ARBA" id="ARBA00013007"/>
    </source>
</evidence>
<dbReference type="SUPFAM" id="SSF53671">
    <property type="entry name" value="Aspartate/ornithine carbamoyltransferase"/>
    <property type="match status" value="1"/>
</dbReference>
<feature type="binding site" evidence="7">
    <location>
        <position position="76"/>
    </location>
    <ligand>
        <name>carbamoyl phosphate</name>
        <dbReference type="ChEBI" id="CHEBI:58228"/>
    </ligand>
</feature>
<comment type="catalytic activity">
    <reaction evidence="6 7">
        <text>carbamoyl phosphate + L-ornithine = L-citrulline + phosphate + H(+)</text>
        <dbReference type="Rhea" id="RHEA:19513"/>
        <dbReference type="ChEBI" id="CHEBI:15378"/>
        <dbReference type="ChEBI" id="CHEBI:43474"/>
        <dbReference type="ChEBI" id="CHEBI:46911"/>
        <dbReference type="ChEBI" id="CHEBI:57743"/>
        <dbReference type="ChEBI" id="CHEBI:58228"/>
        <dbReference type="EC" id="2.1.3.3"/>
    </reaction>
</comment>
<dbReference type="GO" id="GO:0004585">
    <property type="term" value="F:ornithine carbamoyltransferase activity"/>
    <property type="evidence" value="ECO:0007669"/>
    <property type="project" value="UniProtKB-UniRule"/>
</dbReference>
<dbReference type="InterPro" id="IPR006132">
    <property type="entry name" value="Asp/Orn_carbamoyltranf_P-bd"/>
</dbReference>
<dbReference type="Pfam" id="PF00185">
    <property type="entry name" value="OTCace"/>
    <property type="match status" value="1"/>
</dbReference>
<feature type="binding site" evidence="7">
    <location>
        <position position="230"/>
    </location>
    <ligand>
        <name>L-ornithine</name>
        <dbReference type="ChEBI" id="CHEBI:46911"/>
    </ligand>
</feature>
<evidence type="ECO:0000313" key="11">
    <source>
        <dbReference type="Proteomes" id="UP000277858"/>
    </source>
</evidence>
<evidence type="ECO:0000256" key="6">
    <source>
        <dbReference type="ARBA" id="ARBA00048772"/>
    </source>
</evidence>
<feature type="domain" description="Aspartate/ornithine carbamoyltransferase Asp/Orn-binding" evidence="8">
    <location>
        <begin position="154"/>
        <end position="308"/>
    </location>
</feature>
<dbReference type="NCBIfam" id="NF001986">
    <property type="entry name" value="PRK00779.1"/>
    <property type="match status" value="1"/>
</dbReference>
<keyword evidence="11" id="KW-1185">Reference proteome</keyword>
<feature type="binding site" evidence="7">
    <location>
        <position position="166"/>
    </location>
    <ligand>
        <name>L-ornithine</name>
        <dbReference type="ChEBI" id="CHEBI:46911"/>
    </ligand>
</feature>
<evidence type="ECO:0000259" key="8">
    <source>
        <dbReference type="Pfam" id="PF00185"/>
    </source>
</evidence>
<dbReference type="PANTHER" id="PTHR45753">
    <property type="entry name" value="ORNITHINE CARBAMOYLTRANSFERASE, MITOCHONDRIAL"/>
    <property type="match status" value="1"/>
</dbReference>
<feature type="binding site" evidence="7">
    <location>
        <begin position="127"/>
        <end position="130"/>
    </location>
    <ligand>
        <name>carbamoyl phosphate</name>
        <dbReference type="ChEBI" id="CHEBI:58228"/>
    </ligand>
</feature>
<feature type="binding site" evidence="7">
    <location>
        <begin position="234"/>
        <end position="235"/>
    </location>
    <ligand>
        <name>L-ornithine</name>
        <dbReference type="ChEBI" id="CHEBI:46911"/>
    </ligand>
</feature>
<dbReference type="InterPro" id="IPR006130">
    <property type="entry name" value="Asp/Orn_carbamoylTrfase"/>
</dbReference>
<evidence type="ECO:0000256" key="2">
    <source>
        <dbReference type="ARBA" id="ARBA00007805"/>
    </source>
</evidence>
<dbReference type="PROSITE" id="PS00097">
    <property type="entry name" value="CARBAMOYLTRANSFERASE"/>
    <property type="match status" value="1"/>
</dbReference>
<dbReference type="InterPro" id="IPR006131">
    <property type="entry name" value="Asp_carbamoyltransf_Asp/Orn-bd"/>
</dbReference>
<dbReference type="FunFam" id="3.40.50.1370:FF:000008">
    <property type="entry name" value="Ornithine carbamoyltransferase"/>
    <property type="match status" value="1"/>
</dbReference>
<evidence type="ECO:0000259" key="9">
    <source>
        <dbReference type="Pfam" id="PF02729"/>
    </source>
</evidence>